<keyword evidence="1" id="KW-0472">Membrane</keyword>
<dbReference type="EMBL" id="BMAV01019454">
    <property type="protein sequence ID" value="GFY72454.1"/>
    <property type="molecule type" value="Genomic_DNA"/>
</dbReference>
<keyword evidence="3" id="KW-1185">Reference proteome</keyword>
<evidence type="ECO:0000313" key="3">
    <source>
        <dbReference type="Proteomes" id="UP000886998"/>
    </source>
</evidence>
<comment type="caution">
    <text evidence="2">The sequence shown here is derived from an EMBL/GenBank/DDBJ whole genome shotgun (WGS) entry which is preliminary data.</text>
</comment>
<keyword evidence="1" id="KW-1133">Transmembrane helix</keyword>
<dbReference type="AlphaFoldDB" id="A0A8X7CH69"/>
<proteinExistence type="predicted"/>
<organism evidence="2 3">
    <name type="scientific">Trichonephila inaurata madagascariensis</name>
    <dbReference type="NCBI Taxonomy" id="2747483"/>
    <lineage>
        <taxon>Eukaryota</taxon>
        <taxon>Metazoa</taxon>
        <taxon>Ecdysozoa</taxon>
        <taxon>Arthropoda</taxon>
        <taxon>Chelicerata</taxon>
        <taxon>Arachnida</taxon>
        <taxon>Araneae</taxon>
        <taxon>Araneomorphae</taxon>
        <taxon>Entelegynae</taxon>
        <taxon>Araneoidea</taxon>
        <taxon>Nephilidae</taxon>
        <taxon>Trichonephila</taxon>
        <taxon>Trichonephila inaurata</taxon>
    </lineage>
</organism>
<dbReference type="Proteomes" id="UP000886998">
    <property type="component" value="Unassembled WGS sequence"/>
</dbReference>
<evidence type="ECO:0000256" key="1">
    <source>
        <dbReference type="SAM" id="Phobius"/>
    </source>
</evidence>
<evidence type="ECO:0000313" key="2">
    <source>
        <dbReference type="EMBL" id="GFY72454.1"/>
    </source>
</evidence>
<feature type="transmembrane region" description="Helical" evidence="1">
    <location>
        <begin position="12"/>
        <end position="37"/>
    </location>
</feature>
<gene>
    <name evidence="2" type="ORF">TNIN_81611</name>
</gene>
<name>A0A8X7CH69_9ARAC</name>
<reference evidence="2" key="1">
    <citation type="submission" date="2020-08" db="EMBL/GenBank/DDBJ databases">
        <title>Multicomponent nature underlies the extraordinary mechanical properties of spider dragline silk.</title>
        <authorList>
            <person name="Kono N."/>
            <person name="Nakamura H."/>
            <person name="Mori M."/>
            <person name="Yoshida Y."/>
            <person name="Ohtoshi R."/>
            <person name="Malay A.D."/>
            <person name="Moran D.A.P."/>
            <person name="Tomita M."/>
            <person name="Numata K."/>
            <person name="Arakawa K."/>
        </authorList>
    </citation>
    <scope>NUCLEOTIDE SEQUENCE</scope>
</reference>
<sequence length="137" mass="15278">MSKEVGVSLFFRVIHCIRLLSVPILCLSLILTTYYALRYTRGLKPETEEKKEIYEDEFQNKADDFRNNCVRAMIVSQRKEQLNNGSSAALYVSPHSRTPATGSSRLSSVGKADVSLLDIDGCLKTIHNTSAVVHTAK</sequence>
<accession>A0A8X7CH69</accession>
<protein>
    <submittedName>
        <fullName evidence="2">Uncharacterized protein</fullName>
    </submittedName>
</protein>
<keyword evidence="1" id="KW-0812">Transmembrane</keyword>